<evidence type="ECO:0000256" key="1">
    <source>
        <dbReference type="SAM" id="Phobius"/>
    </source>
</evidence>
<keyword evidence="1" id="KW-0812">Transmembrane</keyword>
<feature type="transmembrane region" description="Helical" evidence="1">
    <location>
        <begin position="20"/>
        <end position="41"/>
    </location>
</feature>
<evidence type="ECO:0000313" key="3">
    <source>
        <dbReference type="Proteomes" id="UP001589793"/>
    </source>
</evidence>
<keyword evidence="1" id="KW-0472">Membrane</keyword>
<dbReference type="EMBL" id="JBHLSV010000009">
    <property type="protein sequence ID" value="MFC0674102.1"/>
    <property type="molecule type" value="Genomic_DNA"/>
</dbReference>
<dbReference type="RefSeq" id="WP_376980037.1">
    <property type="nucleotide sequence ID" value="NZ_JBHLSV010000009.1"/>
</dbReference>
<reference evidence="2 3" key="1">
    <citation type="submission" date="2024-09" db="EMBL/GenBank/DDBJ databases">
        <authorList>
            <person name="Sun Q."/>
            <person name="Mori K."/>
        </authorList>
    </citation>
    <scope>NUCLEOTIDE SEQUENCE [LARGE SCALE GENOMIC DNA]</scope>
    <source>
        <strain evidence="2 3">CICC 10874</strain>
    </source>
</reference>
<evidence type="ECO:0000313" key="2">
    <source>
        <dbReference type="EMBL" id="MFC0674102.1"/>
    </source>
</evidence>
<comment type="caution">
    <text evidence="2">The sequence shown here is derived from an EMBL/GenBank/DDBJ whole genome shotgun (WGS) entry which is preliminary data.</text>
</comment>
<proteinExistence type="predicted"/>
<accession>A0ABV6RAU0</accession>
<keyword evidence="1" id="KW-1133">Transmembrane helix</keyword>
<dbReference type="Proteomes" id="UP001589793">
    <property type="component" value="Unassembled WGS sequence"/>
</dbReference>
<name>A0ABV6RAU0_9MICO</name>
<gene>
    <name evidence="2" type="ORF">ACFFF6_09060</name>
</gene>
<sequence length="272" mass="27799">MTTTIPPHVLSPSPRGERSWRVTLTLLAGLVVLAVLALLGAQTFLSWWTQGSYQQAPAQVELTGATSVSLRSDVGDIVVIPGDVTSPTLGLVEYGSTQLPGEDATALARVTVSGTAESPTVTVQQPAMNGPIPWEDDHRSLLLVVPQTGLRVTDAYTSVGDVSITATGPQVTARTDTGDVHVQDVPADATVSATSNVGDVDVQIGAAGPASSIEAVSDVGDVSVLVPAGSRWAVDASTSTGELWIAPGIESSGAGDPVLRIRTSVGSASVTR</sequence>
<protein>
    <recommendedName>
        <fullName evidence="4">Adhesin domain-containing protein</fullName>
    </recommendedName>
</protein>
<organism evidence="2 3">
    <name type="scientific">Brachybacterium hainanense</name>
    <dbReference type="NCBI Taxonomy" id="1541174"/>
    <lineage>
        <taxon>Bacteria</taxon>
        <taxon>Bacillati</taxon>
        <taxon>Actinomycetota</taxon>
        <taxon>Actinomycetes</taxon>
        <taxon>Micrococcales</taxon>
        <taxon>Dermabacteraceae</taxon>
        <taxon>Brachybacterium</taxon>
    </lineage>
</organism>
<evidence type="ECO:0008006" key="4">
    <source>
        <dbReference type="Google" id="ProtNLM"/>
    </source>
</evidence>
<keyword evidence="3" id="KW-1185">Reference proteome</keyword>